<gene>
    <name evidence="2" type="ORF">MENT_LOCUS51087</name>
</gene>
<feature type="compositionally biased region" description="Acidic residues" evidence="1">
    <location>
        <begin position="261"/>
        <end position="276"/>
    </location>
</feature>
<feature type="compositionally biased region" description="Basic and acidic residues" evidence="1">
    <location>
        <begin position="471"/>
        <end position="485"/>
    </location>
</feature>
<evidence type="ECO:0000313" key="2">
    <source>
        <dbReference type="EMBL" id="CAD2197814.1"/>
    </source>
</evidence>
<feature type="compositionally biased region" description="Basic and acidic residues" evidence="1">
    <location>
        <begin position="986"/>
        <end position="999"/>
    </location>
</feature>
<feature type="compositionally biased region" description="Basic and acidic residues" evidence="1">
    <location>
        <begin position="401"/>
        <end position="463"/>
    </location>
</feature>
<feature type="compositionally biased region" description="Polar residues" evidence="1">
    <location>
        <begin position="1000"/>
        <end position="1018"/>
    </location>
</feature>
<proteinExistence type="predicted"/>
<feature type="region of interest" description="Disordered" evidence="1">
    <location>
        <begin position="1"/>
        <end position="1145"/>
    </location>
</feature>
<evidence type="ECO:0000256" key="1">
    <source>
        <dbReference type="SAM" id="MobiDB-lite"/>
    </source>
</evidence>
<dbReference type="Proteomes" id="UP000580250">
    <property type="component" value="Unassembled WGS sequence"/>
</dbReference>
<protein>
    <submittedName>
        <fullName evidence="2">Uncharacterized protein</fullName>
    </submittedName>
</protein>
<feature type="compositionally biased region" description="Basic and acidic residues" evidence="1">
    <location>
        <begin position="948"/>
        <end position="963"/>
    </location>
</feature>
<feature type="compositionally biased region" description="Polar residues" evidence="1">
    <location>
        <begin position="314"/>
        <end position="329"/>
    </location>
</feature>
<feature type="compositionally biased region" description="Low complexity" evidence="1">
    <location>
        <begin position="910"/>
        <end position="920"/>
    </location>
</feature>
<feature type="compositionally biased region" description="Basic and acidic residues" evidence="1">
    <location>
        <begin position="697"/>
        <end position="707"/>
    </location>
</feature>
<comment type="caution">
    <text evidence="2">The sequence shown here is derived from an EMBL/GenBank/DDBJ whole genome shotgun (WGS) entry which is preliminary data.</text>
</comment>
<feature type="compositionally biased region" description="Basic and acidic residues" evidence="1">
    <location>
        <begin position="662"/>
        <end position="674"/>
    </location>
</feature>
<organism evidence="2 3">
    <name type="scientific">Meloidogyne enterolobii</name>
    <name type="common">Root-knot nematode worm</name>
    <name type="synonym">Meloidogyne mayaguensis</name>
    <dbReference type="NCBI Taxonomy" id="390850"/>
    <lineage>
        <taxon>Eukaryota</taxon>
        <taxon>Metazoa</taxon>
        <taxon>Ecdysozoa</taxon>
        <taxon>Nematoda</taxon>
        <taxon>Chromadorea</taxon>
        <taxon>Rhabditida</taxon>
        <taxon>Tylenchina</taxon>
        <taxon>Tylenchomorpha</taxon>
        <taxon>Tylenchoidea</taxon>
        <taxon>Meloidogynidae</taxon>
        <taxon>Meloidogyninae</taxon>
        <taxon>Meloidogyne</taxon>
    </lineage>
</organism>
<feature type="compositionally biased region" description="Basic and acidic residues" evidence="1">
    <location>
        <begin position="12"/>
        <end position="28"/>
    </location>
</feature>
<feature type="compositionally biased region" description="Polar residues" evidence="1">
    <location>
        <begin position="1027"/>
        <end position="1036"/>
    </location>
</feature>
<feature type="compositionally biased region" description="Basic and acidic residues" evidence="1">
    <location>
        <begin position="340"/>
        <end position="357"/>
    </location>
</feature>
<feature type="compositionally biased region" description="Polar residues" evidence="1">
    <location>
        <begin position="1109"/>
        <end position="1133"/>
    </location>
</feature>
<feature type="compositionally biased region" description="Low complexity" evidence="1">
    <location>
        <begin position="50"/>
        <end position="61"/>
    </location>
</feature>
<feature type="compositionally biased region" description="Basic and acidic residues" evidence="1">
    <location>
        <begin position="373"/>
        <end position="392"/>
    </location>
</feature>
<dbReference type="AlphaFoldDB" id="A0A6V7XEP7"/>
<evidence type="ECO:0000313" key="3">
    <source>
        <dbReference type="Proteomes" id="UP000580250"/>
    </source>
</evidence>
<feature type="compositionally biased region" description="Polar residues" evidence="1">
    <location>
        <begin position="964"/>
        <end position="981"/>
    </location>
</feature>
<dbReference type="OrthoDB" id="5910461at2759"/>
<feature type="compositionally biased region" description="Basic and acidic residues" evidence="1">
    <location>
        <begin position="587"/>
        <end position="636"/>
    </location>
</feature>
<name>A0A6V7XEP7_MELEN</name>
<feature type="compositionally biased region" description="Polar residues" evidence="1">
    <location>
        <begin position="1"/>
        <end position="10"/>
    </location>
</feature>
<feature type="compositionally biased region" description="Basic and acidic residues" evidence="1">
    <location>
        <begin position="553"/>
        <end position="579"/>
    </location>
</feature>
<feature type="compositionally biased region" description="Basic and acidic residues" evidence="1">
    <location>
        <begin position="1134"/>
        <end position="1145"/>
    </location>
</feature>
<feature type="compositionally biased region" description="Basic and acidic residues" evidence="1">
    <location>
        <begin position="36"/>
        <end position="49"/>
    </location>
</feature>
<sequence length="1145" mass="130799">MEGSEGQLTARTEVKSAAKEELIERQDEAMEENENEEKMKTEEEIKREVISPVGGEEVGSGMEEDEYKNISSSPGREGMEESEEIPQEPTQACSLQQHYERVKREAEIKAEEKEEEEVFEQPIQKEEIYEDKENEGIISPKEEIVSTQSPENIIVNGGHYGHNDEVEESERSVEIKEESLKEAEPMSDEEKRVTDSRVSFAKSEDSIERREEYLSERQKSEEAVVEMEEMSNQNVENEENIQKSPVKVTITPSPENKSWGEEEGMKDEKEAEDEEVVVMAESPAADETSISHHFEAGRDEEVELEGSPRVEEQLGQSESPLASTHSVVNGINYEGQETQNEEHEAERDLEHRYELPESKTVSDYVEEPSEQYDESKNDEVFEEGHRLKRDVDEFGGGEEYSVGKEEEHFEEEKGVHTGREEEHIEREENGFGREGSQHTGREENGFGREESQHSGRDEEHFGKDEEDFEQLENKNTERESDKHIESEEEQLSGRDAYTEREEHTGSVKEGHNEEDNGDFRREELHSGSENQYTEREERMTGRDDVGIIEGEEERLRSEDGEQGREDEHTGREEHERDYEEMVGGGEENARLEHDEREEIIGKGEEDYSEKESQHTGRETVELIKGPDETEFEHLVESESVQPSNEDTSRKLSGSEKFIQLETAERGSVQEDRPETMMSLGNNSQVLPDEASIMHGTSELDTHSKGGEDEIDDANLVHSEETEYNRPESKTEVSEVRHEDEPENDDISGFGHLEVQENGSEIQNEEVSESRQDVEPEITSRKSEDMSEAGHENFSEARHEDVQENIPEVRPESEQEVSDRNVEDRSGFSPEVVSEARLEEVFGDGHIGEFATNQDGSINNFGSPTSREGEGTEFYERNEDENQRIKHENEPETFRSEHSEKQSLNEKEEQSLQLSESPNLLVSGYEDDARSNQSKPFLQQPSIEITPASDHKYVGYRGEDEPNSEHSQPMSPVGEESQQQQPPVEWRNFEQQDIHQDENRNNNSNYQEQLIDFSSSPTAQGDEIIDISHQTQHSPHQNGHLKNYEDHENEDDENTSLLTYRTENEDSPSKKSNNNYKGENGHLLLGNGENSGRLSSSSTETEGADHENNNSDSSSVVIRQGTSTTSLEHGQQHFQKLENEGRIEQL</sequence>
<feature type="compositionally biased region" description="Basic and acidic residues" evidence="1">
    <location>
        <begin position="202"/>
        <end position="222"/>
    </location>
</feature>
<feature type="compositionally biased region" description="Basic and acidic residues" evidence="1">
    <location>
        <begin position="866"/>
        <end position="909"/>
    </location>
</feature>
<feature type="compositionally biased region" description="Polar residues" evidence="1">
    <location>
        <begin position="850"/>
        <end position="865"/>
    </location>
</feature>
<feature type="compositionally biased region" description="Low complexity" evidence="1">
    <location>
        <begin position="1080"/>
        <end position="1091"/>
    </location>
</feature>
<feature type="compositionally biased region" description="Basic and acidic residues" evidence="1">
    <location>
        <begin position="289"/>
        <end position="299"/>
    </location>
</feature>
<reference evidence="2 3" key="1">
    <citation type="submission" date="2020-08" db="EMBL/GenBank/DDBJ databases">
        <authorList>
            <person name="Koutsovoulos G."/>
            <person name="Danchin GJ E."/>
        </authorList>
    </citation>
    <scope>NUCLEOTIDE SEQUENCE [LARGE SCALE GENOMIC DNA]</scope>
</reference>
<dbReference type="EMBL" id="CAJEWN010001480">
    <property type="protein sequence ID" value="CAD2197814.1"/>
    <property type="molecule type" value="Genomic_DNA"/>
</dbReference>
<accession>A0A6V7XEP7</accession>
<feature type="compositionally biased region" description="Basic and acidic residues" evidence="1">
    <location>
        <begin position="767"/>
        <end position="825"/>
    </location>
</feature>
<feature type="compositionally biased region" description="Basic and acidic residues" evidence="1">
    <location>
        <begin position="496"/>
        <end position="545"/>
    </location>
</feature>
<feature type="compositionally biased region" description="Polar residues" evidence="1">
    <location>
        <begin position="88"/>
        <end position="97"/>
    </location>
</feature>
<feature type="compositionally biased region" description="Polar residues" evidence="1">
    <location>
        <begin position="930"/>
        <end position="942"/>
    </location>
</feature>
<feature type="compositionally biased region" description="Basic and acidic residues" evidence="1">
    <location>
        <begin position="161"/>
        <end position="195"/>
    </location>
</feature>
<feature type="compositionally biased region" description="Basic and acidic residues" evidence="1">
    <location>
        <begin position="717"/>
        <end position="739"/>
    </location>
</feature>
<feature type="compositionally biased region" description="Basic and acidic residues" evidence="1">
    <location>
        <begin position="98"/>
        <end position="112"/>
    </location>
</feature>